<name>A0A498IXH1_MALDO</name>
<dbReference type="AlphaFoldDB" id="A0A498IXH1"/>
<comment type="caution">
    <text evidence="2">The sequence shown here is derived from an EMBL/GenBank/DDBJ whole genome shotgun (WGS) entry which is preliminary data.</text>
</comment>
<reference evidence="2 3" key="1">
    <citation type="submission" date="2018-10" db="EMBL/GenBank/DDBJ databases">
        <title>A high-quality apple genome assembly.</title>
        <authorList>
            <person name="Hu J."/>
        </authorList>
    </citation>
    <scope>NUCLEOTIDE SEQUENCE [LARGE SCALE GENOMIC DNA]</scope>
    <source>
        <strain evidence="3">cv. HFTH1</strain>
        <tissue evidence="2">Young leaf</tissue>
    </source>
</reference>
<organism evidence="2 3">
    <name type="scientific">Malus domestica</name>
    <name type="common">Apple</name>
    <name type="synonym">Pyrus malus</name>
    <dbReference type="NCBI Taxonomy" id="3750"/>
    <lineage>
        <taxon>Eukaryota</taxon>
        <taxon>Viridiplantae</taxon>
        <taxon>Streptophyta</taxon>
        <taxon>Embryophyta</taxon>
        <taxon>Tracheophyta</taxon>
        <taxon>Spermatophyta</taxon>
        <taxon>Magnoliopsida</taxon>
        <taxon>eudicotyledons</taxon>
        <taxon>Gunneridae</taxon>
        <taxon>Pentapetalae</taxon>
        <taxon>rosids</taxon>
        <taxon>fabids</taxon>
        <taxon>Rosales</taxon>
        <taxon>Rosaceae</taxon>
        <taxon>Amygdaloideae</taxon>
        <taxon>Maleae</taxon>
        <taxon>Malus</taxon>
    </lineage>
</organism>
<evidence type="ECO:0000313" key="3">
    <source>
        <dbReference type="Proteomes" id="UP000290289"/>
    </source>
</evidence>
<gene>
    <name evidence="2" type="ORF">DVH24_042200</name>
</gene>
<evidence type="ECO:0000256" key="1">
    <source>
        <dbReference type="SAM" id="MobiDB-lite"/>
    </source>
</evidence>
<protein>
    <submittedName>
        <fullName evidence="2">Uncharacterized protein</fullName>
    </submittedName>
</protein>
<proteinExistence type="predicted"/>
<keyword evidence="3" id="KW-1185">Reference proteome</keyword>
<sequence>MYTPHSVTLVANSRTYITWSFLKICGNLEEINKNYLFKMLDKAHTKKKKGGEELTTTRCTILVLYWICLHTKTCEDNRRTRKHDSNNHKMAHEHDT</sequence>
<accession>A0A498IXH1</accession>
<dbReference type="EMBL" id="RDQH01000336">
    <property type="protein sequence ID" value="RXH88129.1"/>
    <property type="molecule type" value="Genomic_DNA"/>
</dbReference>
<evidence type="ECO:0000313" key="2">
    <source>
        <dbReference type="EMBL" id="RXH88129.1"/>
    </source>
</evidence>
<dbReference type="Proteomes" id="UP000290289">
    <property type="component" value="Chromosome 10"/>
</dbReference>
<feature type="region of interest" description="Disordered" evidence="1">
    <location>
        <begin position="76"/>
        <end position="96"/>
    </location>
</feature>